<reference evidence="2 3" key="1">
    <citation type="submission" date="2019-08" db="EMBL/GenBank/DDBJ databases">
        <authorList>
            <person name="Dhanesh K."/>
            <person name="Kumar G."/>
            <person name="Sasikala C."/>
            <person name="Venkata Ramana C."/>
        </authorList>
    </citation>
    <scope>NUCLEOTIDE SEQUENCE [LARGE SCALE GENOMIC DNA]</scope>
    <source>
        <strain evidence="2 3">JC645</strain>
    </source>
</reference>
<dbReference type="SUPFAM" id="SSF53756">
    <property type="entry name" value="UDP-Glycosyltransferase/glycogen phosphorylase"/>
    <property type="match status" value="1"/>
</dbReference>
<keyword evidence="3" id="KW-1185">Reference proteome</keyword>
<dbReference type="CDD" id="cd03801">
    <property type="entry name" value="GT4_PimA-like"/>
    <property type="match status" value="1"/>
</dbReference>
<proteinExistence type="predicted"/>
<dbReference type="Proteomes" id="UP000324479">
    <property type="component" value="Unassembled WGS sequence"/>
</dbReference>
<dbReference type="InterPro" id="IPR050194">
    <property type="entry name" value="Glycosyltransferase_grp1"/>
</dbReference>
<dbReference type="GO" id="GO:0016757">
    <property type="term" value="F:glycosyltransferase activity"/>
    <property type="evidence" value="ECO:0007669"/>
    <property type="project" value="InterPro"/>
</dbReference>
<dbReference type="PANTHER" id="PTHR45947:SF3">
    <property type="entry name" value="SULFOQUINOVOSYL TRANSFERASE SQD2"/>
    <property type="match status" value="1"/>
</dbReference>
<dbReference type="RefSeq" id="WP_161604302.1">
    <property type="nucleotide sequence ID" value="NZ_VWOX01000002.1"/>
</dbReference>
<dbReference type="EMBL" id="VWOX01000002">
    <property type="protein sequence ID" value="KAA5546136.1"/>
    <property type="molecule type" value="Genomic_DNA"/>
</dbReference>
<gene>
    <name evidence="2" type="ORF">FYK55_04365</name>
</gene>
<name>A0A5M6DID5_9BACT</name>
<organism evidence="2 3">
    <name type="scientific">Roseiconus nitratireducens</name>
    <dbReference type="NCBI Taxonomy" id="2605748"/>
    <lineage>
        <taxon>Bacteria</taxon>
        <taxon>Pseudomonadati</taxon>
        <taxon>Planctomycetota</taxon>
        <taxon>Planctomycetia</taxon>
        <taxon>Pirellulales</taxon>
        <taxon>Pirellulaceae</taxon>
        <taxon>Roseiconus</taxon>
    </lineage>
</organism>
<feature type="domain" description="Glycosyl transferase family 1" evidence="1">
    <location>
        <begin position="244"/>
        <end position="403"/>
    </location>
</feature>
<dbReference type="AlphaFoldDB" id="A0A5M6DID5"/>
<sequence length="438" mass="47752">MRAPHEPELVQDRAVQPDLGKLPPLQDAPKRVGVLLTEFPNQTSVAMWRVAVAMRQLGRTVSVVSTRRNDQPGKFDRTFGQDISDAFYAWPPQIGSALSCCLSQPGKVVQCLRYIASLRDEPIRGRLKLVLMILGSASLSRFCRQRDIQHLVVHSMANAAHLVTMAKLLGGPRFSLRLGGDLEVYGGDHPQKTQHADLIIAAAENNRQQVIQELKISPDRVMQSSLGVDTQRFTPPADRAALQTPVRLLTVARLNKTKGHAFAIEAIALLRDRGIECSYTLYGEGPYRSAIEDQIRSLDLQQQVKLAGVADEATVIESLRQADLFLLPSVGLGEATPVSVLEAMSCGLPAIVSRIGGTPDIIDSWHDGVIVPQADSTAIAESIERLVSDPALHTQMADAARQRAVNSFDSRQVAAKLLHRIASVSDADRPSQDSSPVQ</sequence>
<accession>A0A5M6DID5</accession>
<dbReference type="Pfam" id="PF00534">
    <property type="entry name" value="Glycos_transf_1"/>
    <property type="match status" value="1"/>
</dbReference>
<comment type="caution">
    <text evidence="2">The sequence shown here is derived from an EMBL/GenBank/DDBJ whole genome shotgun (WGS) entry which is preliminary data.</text>
</comment>
<dbReference type="PANTHER" id="PTHR45947">
    <property type="entry name" value="SULFOQUINOVOSYL TRANSFERASE SQD2"/>
    <property type="match status" value="1"/>
</dbReference>
<dbReference type="InterPro" id="IPR001296">
    <property type="entry name" value="Glyco_trans_1"/>
</dbReference>
<keyword evidence="2" id="KW-0808">Transferase</keyword>
<evidence type="ECO:0000313" key="3">
    <source>
        <dbReference type="Proteomes" id="UP000324479"/>
    </source>
</evidence>
<dbReference type="Gene3D" id="3.40.50.2000">
    <property type="entry name" value="Glycogen Phosphorylase B"/>
    <property type="match status" value="2"/>
</dbReference>
<evidence type="ECO:0000259" key="1">
    <source>
        <dbReference type="Pfam" id="PF00534"/>
    </source>
</evidence>
<protein>
    <submittedName>
        <fullName evidence="2">Glycosyltransferase family 4 protein</fullName>
    </submittedName>
</protein>
<evidence type="ECO:0000313" key="2">
    <source>
        <dbReference type="EMBL" id="KAA5546136.1"/>
    </source>
</evidence>